<dbReference type="AlphaFoldDB" id="A0A336MPT2"/>
<evidence type="ECO:0000256" key="10">
    <source>
        <dbReference type="SAM" id="MobiDB-lite"/>
    </source>
</evidence>
<sequence length="397" mass="44675">MKGRQLRRRFSLQPSFMKDDSIDEKHKRDNLVGAQSEEMIQPVITEDLEESPVVEEENPVPQWEKIDINMPDYACNVTFSATPNEIPTPFGYFRTFMDDEIIGNIVNITNFYSEQQNGCSVITSKDEIFKLLGINILSSIIKFPSYPITEKHDGDDSRAASNVRHKIVVLGAAKVGKTSLITQFLYNSFSPKYKRTIEEMHHGNFSVSGVNLTLDILDTSGTYEFPAMRALSISSAEAFILVYDVSDSTTFDEVRATRDQIHEIKGTQQVPMVIVGNKIDLVEEDTNLRQVDRELTESVVTVDWESGFVEASAKDNTNVSQIFKELLTQAKITYNLSPALRRRRQSLPPHQGPNGHHGTPTHTPPVSNHVPSLAQLQHLQRIQEQNLGGKRNSCVIS</sequence>
<dbReference type="NCBIfam" id="TIGR00231">
    <property type="entry name" value="small_GTP"/>
    <property type="match status" value="1"/>
</dbReference>
<keyword evidence="8" id="KW-0636">Prenylation</keyword>
<dbReference type="PRINTS" id="PR00449">
    <property type="entry name" value="RASTRNSFRMNG"/>
</dbReference>
<proteinExistence type="inferred from homology"/>
<keyword evidence="7" id="KW-0449">Lipoprotein</keyword>
<dbReference type="PANTHER" id="PTHR46149">
    <property type="entry name" value="MIP08469P"/>
    <property type="match status" value="1"/>
</dbReference>
<name>A0A336MPT2_CULSO</name>
<evidence type="ECO:0000256" key="4">
    <source>
        <dbReference type="ARBA" id="ARBA00022741"/>
    </source>
</evidence>
<dbReference type="SMART" id="SM00175">
    <property type="entry name" value="RAB"/>
    <property type="match status" value="1"/>
</dbReference>
<comment type="subcellular location">
    <subcellularLocation>
        <location evidence="1">Cell membrane</location>
        <topology evidence="1">Lipid-anchor</topology>
    </subcellularLocation>
</comment>
<dbReference type="SUPFAM" id="SSF52540">
    <property type="entry name" value="P-loop containing nucleoside triphosphate hydrolases"/>
    <property type="match status" value="1"/>
</dbReference>
<organism evidence="12">
    <name type="scientific">Culicoides sonorensis</name>
    <name type="common">Biting midge</name>
    <dbReference type="NCBI Taxonomy" id="179676"/>
    <lineage>
        <taxon>Eukaryota</taxon>
        <taxon>Metazoa</taxon>
        <taxon>Ecdysozoa</taxon>
        <taxon>Arthropoda</taxon>
        <taxon>Hexapoda</taxon>
        <taxon>Insecta</taxon>
        <taxon>Pterygota</taxon>
        <taxon>Neoptera</taxon>
        <taxon>Endopterygota</taxon>
        <taxon>Diptera</taxon>
        <taxon>Nematocera</taxon>
        <taxon>Chironomoidea</taxon>
        <taxon>Ceratopogonidae</taxon>
        <taxon>Ceratopogoninae</taxon>
        <taxon>Culicoides</taxon>
        <taxon>Monoculicoides</taxon>
    </lineage>
</organism>
<evidence type="ECO:0000256" key="7">
    <source>
        <dbReference type="ARBA" id="ARBA00023288"/>
    </source>
</evidence>
<evidence type="ECO:0000256" key="8">
    <source>
        <dbReference type="ARBA" id="ARBA00023289"/>
    </source>
</evidence>
<dbReference type="InterPro" id="IPR052236">
    <property type="entry name" value="Small_GTPase_RasD"/>
</dbReference>
<protein>
    <submittedName>
        <fullName evidence="12">CSON003375 protein</fullName>
    </submittedName>
</protein>
<comment type="similarity">
    <text evidence="9">Belongs to the small GTPase superfamily. RasD family.</text>
</comment>
<evidence type="ECO:0000256" key="9">
    <source>
        <dbReference type="ARBA" id="ARBA00038061"/>
    </source>
</evidence>
<evidence type="ECO:0000256" key="6">
    <source>
        <dbReference type="ARBA" id="ARBA00023136"/>
    </source>
</evidence>
<evidence type="ECO:0000256" key="5">
    <source>
        <dbReference type="ARBA" id="ARBA00023134"/>
    </source>
</evidence>
<dbReference type="SMART" id="SM00173">
    <property type="entry name" value="RAS"/>
    <property type="match status" value="1"/>
</dbReference>
<evidence type="ECO:0000313" key="12">
    <source>
        <dbReference type="EMBL" id="SSX31149.1"/>
    </source>
</evidence>
<accession>A0A336MPT2</accession>
<feature type="domain" description="PiggyBac transposable element-derived protein" evidence="11">
    <location>
        <begin position="88"/>
        <end position="145"/>
    </location>
</feature>
<dbReference type="Pfam" id="PF00071">
    <property type="entry name" value="Ras"/>
    <property type="match status" value="1"/>
</dbReference>
<gene>
    <name evidence="12" type="primary">CSON003375</name>
</gene>
<keyword evidence="4" id="KW-0547">Nucleotide-binding</keyword>
<dbReference type="PROSITE" id="PS51419">
    <property type="entry name" value="RAB"/>
    <property type="match status" value="1"/>
</dbReference>
<evidence type="ECO:0000256" key="3">
    <source>
        <dbReference type="ARBA" id="ARBA00022481"/>
    </source>
</evidence>
<keyword evidence="3" id="KW-0488">Methylation</keyword>
<dbReference type="VEuPathDB" id="VectorBase:CSON003375"/>
<dbReference type="Pfam" id="PF13843">
    <property type="entry name" value="DDE_Tnp_1_7"/>
    <property type="match status" value="1"/>
</dbReference>
<keyword evidence="6" id="KW-0472">Membrane</keyword>
<dbReference type="InterPro" id="IPR001806">
    <property type="entry name" value="Small_GTPase"/>
</dbReference>
<dbReference type="GO" id="GO:0005525">
    <property type="term" value="F:GTP binding"/>
    <property type="evidence" value="ECO:0007669"/>
    <property type="project" value="UniProtKB-KW"/>
</dbReference>
<evidence type="ECO:0000256" key="2">
    <source>
        <dbReference type="ARBA" id="ARBA00022475"/>
    </source>
</evidence>
<dbReference type="GO" id="GO:0005886">
    <property type="term" value="C:plasma membrane"/>
    <property type="evidence" value="ECO:0007669"/>
    <property type="project" value="UniProtKB-SubCell"/>
</dbReference>
<dbReference type="Gene3D" id="3.40.50.300">
    <property type="entry name" value="P-loop containing nucleotide triphosphate hydrolases"/>
    <property type="match status" value="1"/>
</dbReference>
<dbReference type="GO" id="GO:0003924">
    <property type="term" value="F:GTPase activity"/>
    <property type="evidence" value="ECO:0007669"/>
    <property type="project" value="InterPro"/>
</dbReference>
<keyword evidence="5" id="KW-0342">GTP-binding</keyword>
<dbReference type="PROSITE" id="PS51421">
    <property type="entry name" value="RAS"/>
    <property type="match status" value="1"/>
</dbReference>
<dbReference type="PROSITE" id="PS51420">
    <property type="entry name" value="RHO"/>
    <property type="match status" value="1"/>
</dbReference>
<dbReference type="SMART" id="SM00174">
    <property type="entry name" value="RHO"/>
    <property type="match status" value="1"/>
</dbReference>
<reference evidence="12" key="1">
    <citation type="submission" date="2018-07" db="EMBL/GenBank/DDBJ databases">
        <authorList>
            <person name="Quirk P.G."/>
            <person name="Krulwich T.A."/>
        </authorList>
    </citation>
    <scope>NUCLEOTIDE SEQUENCE</scope>
</reference>
<dbReference type="InterPro" id="IPR005225">
    <property type="entry name" value="Small_GTP-bd"/>
</dbReference>
<dbReference type="EMBL" id="UFQT01001606">
    <property type="protein sequence ID" value="SSX31149.1"/>
    <property type="molecule type" value="Genomic_DNA"/>
</dbReference>
<keyword evidence="2" id="KW-1003">Cell membrane</keyword>
<evidence type="ECO:0000256" key="1">
    <source>
        <dbReference type="ARBA" id="ARBA00004193"/>
    </source>
</evidence>
<dbReference type="PANTHER" id="PTHR46149:SF7">
    <property type="entry name" value="GTP-BINDING PROTEIN DI-RAS2"/>
    <property type="match status" value="1"/>
</dbReference>
<dbReference type="FunFam" id="3.40.50.300:FF:000475">
    <property type="entry name" value="GTP-binding protein Rhes"/>
    <property type="match status" value="1"/>
</dbReference>
<dbReference type="InterPro" id="IPR029526">
    <property type="entry name" value="PGBD"/>
</dbReference>
<feature type="compositionally biased region" description="Polar residues" evidence="10">
    <location>
        <begin position="360"/>
        <end position="369"/>
    </location>
</feature>
<feature type="region of interest" description="Disordered" evidence="10">
    <location>
        <begin position="344"/>
        <end position="369"/>
    </location>
</feature>
<dbReference type="InterPro" id="IPR027417">
    <property type="entry name" value="P-loop_NTPase"/>
</dbReference>
<evidence type="ECO:0000259" key="11">
    <source>
        <dbReference type="Pfam" id="PF13843"/>
    </source>
</evidence>